<dbReference type="PROSITE" id="PS51462">
    <property type="entry name" value="NUDIX"/>
    <property type="match status" value="1"/>
</dbReference>
<dbReference type="AlphaFoldDB" id="A0A7J7ILL0"/>
<organism evidence="3 4">
    <name type="scientific">Cyanidiococcus yangmingshanensis</name>
    <dbReference type="NCBI Taxonomy" id="2690220"/>
    <lineage>
        <taxon>Eukaryota</taxon>
        <taxon>Rhodophyta</taxon>
        <taxon>Bangiophyceae</taxon>
        <taxon>Cyanidiales</taxon>
        <taxon>Cyanidiaceae</taxon>
        <taxon>Cyanidiococcus</taxon>
    </lineage>
</organism>
<keyword evidence="1" id="KW-0378">Hydrolase</keyword>
<dbReference type="Pfam" id="PF00293">
    <property type="entry name" value="NUDIX"/>
    <property type="match status" value="1"/>
</dbReference>
<dbReference type="PANTHER" id="PTHR43222">
    <property type="entry name" value="NUDIX HYDROLASE 23"/>
    <property type="match status" value="1"/>
</dbReference>
<evidence type="ECO:0000313" key="4">
    <source>
        <dbReference type="Proteomes" id="UP000530660"/>
    </source>
</evidence>
<feature type="domain" description="Nudix hydrolase" evidence="2">
    <location>
        <begin position="50"/>
        <end position="180"/>
    </location>
</feature>
<dbReference type="Proteomes" id="UP000530660">
    <property type="component" value="Unassembled WGS sequence"/>
</dbReference>
<dbReference type="InterPro" id="IPR000086">
    <property type="entry name" value="NUDIX_hydrolase_dom"/>
</dbReference>
<protein>
    <recommendedName>
        <fullName evidence="2">Nudix hydrolase domain-containing protein</fullName>
    </recommendedName>
</protein>
<reference evidence="3 4" key="1">
    <citation type="journal article" date="2020" name="J. Phycol.">
        <title>Comparative genome analysis reveals Cyanidiococcus gen. nov., a new extremophilic red algal genus sister to Cyanidioschyzon (Cyanidioschyzonaceae, Rhodophyta).</title>
        <authorList>
            <person name="Liu S.-L."/>
            <person name="Chiang Y.-R."/>
            <person name="Yoon H.S."/>
            <person name="Fu H.-Y."/>
        </authorList>
    </citation>
    <scope>NUCLEOTIDE SEQUENCE [LARGE SCALE GENOMIC DNA]</scope>
    <source>
        <strain evidence="3 4">THAL066</strain>
    </source>
</reference>
<dbReference type="PANTHER" id="PTHR43222:SF2">
    <property type="entry name" value="NUDIX HYDROLASE 23, CHLOROPLASTIC"/>
    <property type="match status" value="1"/>
</dbReference>
<keyword evidence="4" id="KW-1185">Reference proteome</keyword>
<accession>A0A7J7ILL0</accession>
<proteinExistence type="predicted"/>
<dbReference type="InterPro" id="IPR015797">
    <property type="entry name" value="NUDIX_hydrolase-like_dom_sf"/>
</dbReference>
<dbReference type="SUPFAM" id="SSF55811">
    <property type="entry name" value="Nudix"/>
    <property type="match status" value="1"/>
</dbReference>
<evidence type="ECO:0000259" key="2">
    <source>
        <dbReference type="PROSITE" id="PS51462"/>
    </source>
</evidence>
<dbReference type="InterPro" id="IPR020084">
    <property type="entry name" value="NUDIX_hydrolase_CS"/>
</dbReference>
<dbReference type="GO" id="GO:0016787">
    <property type="term" value="F:hydrolase activity"/>
    <property type="evidence" value="ECO:0007669"/>
    <property type="project" value="UniProtKB-KW"/>
</dbReference>
<sequence>MVRRTSRGARTLVVCTVSVRAVVPDSGFVYPRETIENVQYVNAVLQVHYENPKVISACVATSPDRRQVLLCRRALRPASGRWTLPAGYMELGESSREAAQREALEETNAVVQVGPLLAVYELMQAAQVQLVYRAVLTRDWTPADYRQNVETLEARLYGWDEIPWELLAFPTVAWALRYARSTLHVPDSTLVPEIRVKPGIADSLR</sequence>
<comment type="caution">
    <text evidence="3">The sequence shown here is derived from an EMBL/GenBank/DDBJ whole genome shotgun (WGS) entry which is preliminary data.</text>
</comment>
<gene>
    <name evidence="3" type="ORF">F1559_004249</name>
</gene>
<dbReference type="EMBL" id="VWRR01000007">
    <property type="protein sequence ID" value="KAF6003387.1"/>
    <property type="molecule type" value="Genomic_DNA"/>
</dbReference>
<evidence type="ECO:0000313" key="3">
    <source>
        <dbReference type="EMBL" id="KAF6003387.1"/>
    </source>
</evidence>
<name>A0A7J7ILL0_9RHOD</name>
<dbReference type="OrthoDB" id="447842at2759"/>
<dbReference type="Gene3D" id="3.90.79.10">
    <property type="entry name" value="Nucleoside Triphosphate Pyrophosphohydrolase"/>
    <property type="match status" value="1"/>
</dbReference>
<dbReference type="PROSITE" id="PS00893">
    <property type="entry name" value="NUDIX_BOX"/>
    <property type="match status" value="1"/>
</dbReference>
<evidence type="ECO:0000256" key="1">
    <source>
        <dbReference type="ARBA" id="ARBA00022801"/>
    </source>
</evidence>